<dbReference type="AlphaFoldDB" id="A0A3M2LDB7"/>
<gene>
    <name evidence="1" type="ORF">EBN03_04175</name>
</gene>
<name>A0A3M2LDB7_9NOCA</name>
<dbReference type="EMBL" id="RFFH01000001">
    <property type="protein sequence ID" value="RMI35462.1"/>
    <property type="molecule type" value="Genomic_DNA"/>
</dbReference>
<keyword evidence="2" id="KW-1185">Reference proteome</keyword>
<dbReference type="SUPFAM" id="SSF140453">
    <property type="entry name" value="EsxAB dimer-like"/>
    <property type="match status" value="1"/>
</dbReference>
<sequence>MSLMEDSGEDSDLSVVPADVQALGKFAYDLADSLQSALKQIGAEVGSLTGGDWTGPAADGFAAGWAECSDGGAKIIAVLEQMASSLGVTAQTYVAQDNQFAGQVSALLDLPPL</sequence>
<accession>A0A3M2LDB7</accession>
<dbReference type="Proteomes" id="UP000279275">
    <property type="component" value="Unassembled WGS sequence"/>
</dbReference>
<reference evidence="1 2" key="1">
    <citation type="submission" date="2018-10" db="EMBL/GenBank/DDBJ databases">
        <title>Isolation from cow dung.</title>
        <authorList>
            <person name="Ling L."/>
        </authorList>
    </citation>
    <scope>NUCLEOTIDE SEQUENCE [LARGE SCALE GENOMIC DNA]</scope>
    <source>
        <strain evidence="1 2">NEAU-LL90</strain>
    </source>
</reference>
<dbReference type="OrthoDB" id="4563569at2"/>
<comment type="caution">
    <text evidence="1">The sequence shown here is derived from an EMBL/GenBank/DDBJ whole genome shotgun (WGS) entry which is preliminary data.</text>
</comment>
<dbReference type="Gene3D" id="1.10.287.1060">
    <property type="entry name" value="ESAT-6-like"/>
    <property type="match status" value="1"/>
</dbReference>
<dbReference type="InterPro" id="IPR010310">
    <property type="entry name" value="T7SS_ESAT-6-like"/>
</dbReference>
<evidence type="ECO:0000313" key="2">
    <source>
        <dbReference type="Proteomes" id="UP000279275"/>
    </source>
</evidence>
<organism evidence="1 2">
    <name type="scientific">Nocardia stercoris</name>
    <dbReference type="NCBI Taxonomy" id="2483361"/>
    <lineage>
        <taxon>Bacteria</taxon>
        <taxon>Bacillati</taxon>
        <taxon>Actinomycetota</taxon>
        <taxon>Actinomycetes</taxon>
        <taxon>Mycobacteriales</taxon>
        <taxon>Nocardiaceae</taxon>
        <taxon>Nocardia</taxon>
    </lineage>
</organism>
<evidence type="ECO:0000313" key="1">
    <source>
        <dbReference type="EMBL" id="RMI35462.1"/>
    </source>
</evidence>
<protein>
    <submittedName>
        <fullName evidence="1">WXG100 family type VII secretion target</fullName>
    </submittedName>
</protein>
<proteinExistence type="predicted"/>
<dbReference type="Pfam" id="PF06013">
    <property type="entry name" value="WXG100"/>
    <property type="match status" value="1"/>
</dbReference>
<dbReference type="InterPro" id="IPR036689">
    <property type="entry name" value="ESAT-6-like_sf"/>
</dbReference>